<sequence>MKKTIALIFTLFLIIGLAACSNSNNEDNKKKEQTTDKDEMRVAELMQQDKTHIWFVVPEIKTGELEEDTAINRFLVTKNGKMKVYVAKEVPEQTMSKMLKLDNKELLKNIKEQDKDNYETTKNFAIGDTKTEIEETERYMKEGKEEYRPKMGYGYALTREEVDNKQPEDILQKLKDYKGKLENAEYKEPKSQNVNLGYSSDSEETISIAREYNFPKTIAHGDNTDNDLEALSFNNPFQPIEISDSNIAGLSYSDGNEDEENNDQSPYLVTKVGDEIKDVTLDDPEHPAVKENSSETE</sequence>
<evidence type="ECO:0008006" key="5">
    <source>
        <dbReference type="Google" id="ProtNLM"/>
    </source>
</evidence>
<evidence type="ECO:0000313" key="4">
    <source>
        <dbReference type="Proteomes" id="UP001152422"/>
    </source>
</evidence>
<evidence type="ECO:0000313" key="3">
    <source>
        <dbReference type="EMBL" id="MDG0847057.1"/>
    </source>
</evidence>
<dbReference type="AlphaFoldDB" id="A0A9X4LBT0"/>
<feature type="chain" id="PRO_5040858740" description="Lipoprotein" evidence="2">
    <location>
        <begin position="19"/>
        <end position="297"/>
    </location>
</feature>
<evidence type="ECO:0000256" key="2">
    <source>
        <dbReference type="SAM" id="SignalP"/>
    </source>
</evidence>
<dbReference type="EMBL" id="JAMBQA010000008">
    <property type="protein sequence ID" value="MDG0847057.1"/>
    <property type="molecule type" value="Genomic_DNA"/>
</dbReference>
<reference evidence="3" key="1">
    <citation type="submission" date="2022-05" db="EMBL/GenBank/DDBJ databases">
        <title>Comparative genomics of Staphylococcus equorum isolates.</title>
        <authorList>
            <person name="Luelf R.H."/>
        </authorList>
    </citation>
    <scope>NUCLEOTIDE SEQUENCE</scope>
    <source>
        <strain evidence="3">TMW 2.2497</strain>
    </source>
</reference>
<keyword evidence="4" id="KW-1185">Reference proteome</keyword>
<dbReference type="PROSITE" id="PS51257">
    <property type="entry name" value="PROKAR_LIPOPROTEIN"/>
    <property type="match status" value="1"/>
</dbReference>
<protein>
    <recommendedName>
        <fullName evidence="5">Lipoprotein</fullName>
    </recommendedName>
</protein>
<accession>A0A9X4LBT0</accession>
<dbReference type="RefSeq" id="WP_107518151.1">
    <property type="nucleotide sequence ID" value="NZ_JAMBPY010000008.1"/>
</dbReference>
<dbReference type="Proteomes" id="UP001152422">
    <property type="component" value="Unassembled WGS sequence"/>
</dbReference>
<organism evidence="3 4">
    <name type="scientific">Staphylococcus equorum</name>
    <dbReference type="NCBI Taxonomy" id="246432"/>
    <lineage>
        <taxon>Bacteria</taxon>
        <taxon>Bacillati</taxon>
        <taxon>Bacillota</taxon>
        <taxon>Bacilli</taxon>
        <taxon>Bacillales</taxon>
        <taxon>Staphylococcaceae</taxon>
        <taxon>Staphylococcus</taxon>
    </lineage>
</organism>
<name>A0A9X4LBT0_9STAP</name>
<comment type="caution">
    <text evidence="3">The sequence shown here is derived from an EMBL/GenBank/DDBJ whole genome shotgun (WGS) entry which is preliminary data.</text>
</comment>
<feature type="signal peptide" evidence="2">
    <location>
        <begin position="1"/>
        <end position="18"/>
    </location>
</feature>
<proteinExistence type="predicted"/>
<feature type="compositionally biased region" description="Basic and acidic residues" evidence="1">
    <location>
        <begin position="272"/>
        <end position="297"/>
    </location>
</feature>
<feature type="region of interest" description="Disordered" evidence="1">
    <location>
        <begin position="246"/>
        <end position="297"/>
    </location>
</feature>
<gene>
    <name evidence="3" type="ORF">M4L89_12540</name>
</gene>
<keyword evidence="2" id="KW-0732">Signal</keyword>
<evidence type="ECO:0000256" key="1">
    <source>
        <dbReference type="SAM" id="MobiDB-lite"/>
    </source>
</evidence>